<evidence type="ECO:0000313" key="6">
    <source>
        <dbReference type="EMBL" id="BDG60511.1"/>
    </source>
</evidence>
<dbReference type="Pfam" id="PF09339">
    <property type="entry name" value="HTH_IclR"/>
    <property type="match status" value="1"/>
</dbReference>
<keyword evidence="2" id="KW-0238">DNA-binding</keyword>
<dbReference type="InterPro" id="IPR014757">
    <property type="entry name" value="Tscrpt_reg_IclR_C"/>
</dbReference>
<name>A0AA35G610_9FIRM</name>
<dbReference type="SUPFAM" id="SSF46785">
    <property type="entry name" value="Winged helix' DNA-binding domain"/>
    <property type="match status" value="1"/>
</dbReference>
<dbReference type="InterPro" id="IPR036390">
    <property type="entry name" value="WH_DNA-bd_sf"/>
</dbReference>
<keyword evidence="7" id="KW-1185">Reference proteome</keyword>
<dbReference type="InterPro" id="IPR036388">
    <property type="entry name" value="WH-like_DNA-bd_sf"/>
</dbReference>
<feature type="domain" description="HTH iclR-type" evidence="4">
    <location>
        <begin position="14"/>
        <end position="76"/>
    </location>
</feature>
<dbReference type="GO" id="GO:0003700">
    <property type="term" value="F:DNA-binding transcription factor activity"/>
    <property type="evidence" value="ECO:0007669"/>
    <property type="project" value="InterPro"/>
</dbReference>
<dbReference type="Pfam" id="PF01614">
    <property type="entry name" value="IclR_C"/>
    <property type="match status" value="1"/>
</dbReference>
<dbReference type="Proteomes" id="UP001163687">
    <property type="component" value="Chromosome"/>
</dbReference>
<proteinExistence type="predicted"/>
<dbReference type="GO" id="GO:0003677">
    <property type="term" value="F:DNA binding"/>
    <property type="evidence" value="ECO:0007669"/>
    <property type="project" value="UniProtKB-KW"/>
</dbReference>
<evidence type="ECO:0000259" key="4">
    <source>
        <dbReference type="PROSITE" id="PS51077"/>
    </source>
</evidence>
<sequence>MPRVPTDPGRQRALSTARAVLRVLSYLADHPAGVTPAEVAQHLGKSPHTAYYLLNSLCQEGFAYRSPADGRHYVSAFREDLLSPVRPSGSCPLPVLRDALRDLNRATGCRAYLVVYDGQAALVEAVQGHQGQPGLRMGREIRGEAHALAVGKILLAHLSDTALHTYIRLLGLRGFTPRTITDPERLRAELARVRRTGLAVDREEYQEGICCLAAPVLARDGGETVAGAMGIAVTPRRFQVEGRRLAGILRKVVFQTIGPSGGEVA</sequence>
<gene>
    <name evidence="6" type="ORF">caldi_16010</name>
</gene>
<dbReference type="PANTHER" id="PTHR30136:SF24">
    <property type="entry name" value="HTH-TYPE TRANSCRIPTIONAL REPRESSOR ALLR"/>
    <property type="match status" value="1"/>
</dbReference>
<protein>
    <recommendedName>
        <fullName evidence="8">IclR family transcriptional regulator</fullName>
    </recommendedName>
</protein>
<accession>A0AA35G610</accession>
<evidence type="ECO:0008006" key="8">
    <source>
        <dbReference type="Google" id="ProtNLM"/>
    </source>
</evidence>
<dbReference type="KEGG" id="cmic:caldi_16010"/>
<dbReference type="SUPFAM" id="SSF55781">
    <property type="entry name" value="GAF domain-like"/>
    <property type="match status" value="1"/>
</dbReference>
<feature type="domain" description="IclR-ED" evidence="5">
    <location>
        <begin position="78"/>
        <end position="265"/>
    </location>
</feature>
<evidence type="ECO:0000256" key="3">
    <source>
        <dbReference type="ARBA" id="ARBA00023163"/>
    </source>
</evidence>
<evidence type="ECO:0000259" key="5">
    <source>
        <dbReference type="PROSITE" id="PS51078"/>
    </source>
</evidence>
<organism evidence="6 7">
    <name type="scientific">Caldinitratiruptor microaerophilus</name>
    <dbReference type="NCBI Taxonomy" id="671077"/>
    <lineage>
        <taxon>Bacteria</taxon>
        <taxon>Bacillati</taxon>
        <taxon>Bacillota</taxon>
        <taxon>Clostridia</taxon>
        <taxon>Eubacteriales</taxon>
        <taxon>Symbiobacteriaceae</taxon>
        <taxon>Caldinitratiruptor</taxon>
    </lineage>
</organism>
<dbReference type="RefSeq" id="WP_264844532.1">
    <property type="nucleotide sequence ID" value="NZ_AP025628.1"/>
</dbReference>
<dbReference type="EMBL" id="AP025628">
    <property type="protein sequence ID" value="BDG60511.1"/>
    <property type="molecule type" value="Genomic_DNA"/>
</dbReference>
<reference evidence="6" key="1">
    <citation type="submission" date="2022-03" db="EMBL/GenBank/DDBJ databases">
        <title>Complete genome sequence of Caldinitratiruptor microaerophilus.</title>
        <authorList>
            <person name="Mukaiyama R."/>
            <person name="Nishiyama T."/>
            <person name="Ueda K."/>
        </authorList>
    </citation>
    <scope>NUCLEOTIDE SEQUENCE</scope>
    <source>
        <strain evidence="6">JCM 16183</strain>
    </source>
</reference>
<evidence type="ECO:0000256" key="2">
    <source>
        <dbReference type="ARBA" id="ARBA00023125"/>
    </source>
</evidence>
<dbReference type="InterPro" id="IPR005471">
    <property type="entry name" value="Tscrpt_reg_IclR_N"/>
</dbReference>
<evidence type="ECO:0000313" key="7">
    <source>
        <dbReference type="Proteomes" id="UP001163687"/>
    </source>
</evidence>
<dbReference type="PANTHER" id="PTHR30136">
    <property type="entry name" value="HELIX-TURN-HELIX TRANSCRIPTIONAL REGULATOR, ICLR FAMILY"/>
    <property type="match status" value="1"/>
</dbReference>
<evidence type="ECO:0000256" key="1">
    <source>
        <dbReference type="ARBA" id="ARBA00023015"/>
    </source>
</evidence>
<dbReference type="PROSITE" id="PS51077">
    <property type="entry name" value="HTH_ICLR"/>
    <property type="match status" value="1"/>
</dbReference>
<dbReference type="Gene3D" id="1.10.10.10">
    <property type="entry name" value="Winged helix-like DNA-binding domain superfamily/Winged helix DNA-binding domain"/>
    <property type="match status" value="1"/>
</dbReference>
<dbReference type="Gene3D" id="3.30.450.40">
    <property type="match status" value="1"/>
</dbReference>
<dbReference type="InterPro" id="IPR050707">
    <property type="entry name" value="HTH_MetabolicPath_Reg"/>
</dbReference>
<dbReference type="PROSITE" id="PS51078">
    <property type="entry name" value="ICLR_ED"/>
    <property type="match status" value="1"/>
</dbReference>
<keyword evidence="3" id="KW-0804">Transcription</keyword>
<keyword evidence="1" id="KW-0805">Transcription regulation</keyword>
<dbReference type="AlphaFoldDB" id="A0AA35G610"/>
<dbReference type="InterPro" id="IPR029016">
    <property type="entry name" value="GAF-like_dom_sf"/>
</dbReference>
<dbReference type="GO" id="GO:0045892">
    <property type="term" value="P:negative regulation of DNA-templated transcription"/>
    <property type="evidence" value="ECO:0007669"/>
    <property type="project" value="TreeGrafter"/>
</dbReference>